<dbReference type="Proteomes" id="UP000799324">
    <property type="component" value="Unassembled WGS sequence"/>
</dbReference>
<keyword evidence="3" id="KW-1185">Reference proteome</keyword>
<feature type="region of interest" description="Disordered" evidence="1">
    <location>
        <begin position="60"/>
        <end position="132"/>
    </location>
</feature>
<gene>
    <name evidence="2" type="ORF">K491DRAFT_711491</name>
</gene>
<proteinExistence type="predicted"/>
<evidence type="ECO:0000256" key="1">
    <source>
        <dbReference type="SAM" id="MobiDB-lite"/>
    </source>
</evidence>
<dbReference type="EMBL" id="MU004298">
    <property type="protein sequence ID" value="KAF2660584.1"/>
    <property type="molecule type" value="Genomic_DNA"/>
</dbReference>
<dbReference type="AlphaFoldDB" id="A0A6A6TPR9"/>
<protein>
    <submittedName>
        <fullName evidence="2">Uncharacterized protein</fullName>
    </submittedName>
</protein>
<name>A0A6A6TPR9_9PLEO</name>
<evidence type="ECO:0000313" key="2">
    <source>
        <dbReference type="EMBL" id="KAF2660584.1"/>
    </source>
</evidence>
<feature type="compositionally biased region" description="Polar residues" evidence="1">
    <location>
        <begin position="81"/>
        <end position="94"/>
    </location>
</feature>
<reference evidence="2" key="1">
    <citation type="journal article" date="2020" name="Stud. Mycol.">
        <title>101 Dothideomycetes genomes: a test case for predicting lifestyles and emergence of pathogens.</title>
        <authorList>
            <person name="Haridas S."/>
            <person name="Albert R."/>
            <person name="Binder M."/>
            <person name="Bloem J."/>
            <person name="Labutti K."/>
            <person name="Salamov A."/>
            <person name="Andreopoulos B."/>
            <person name="Baker S."/>
            <person name="Barry K."/>
            <person name="Bills G."/>
            <person name="Bluhm B."/>
            <person name="Cannon C."/>
            <person name="Castanera R."/>
            <person name="Culley D."/>
            <person name="Daum C."/>
            <person name="Ezra D."/>
            <person name="Gonzalez J."/>
            <person name="Henrissat B."/>
            <person name="Kuo A."/>
            <person name="Liang C."/>
            <person name="Lipzen A."/>
            <person name="Lutzoni F."/>
            <person name="Magnuson J."/>
            <person name="Mondo S."/>
            <person name="Nolan M."/>
            <person name="Ohm R."/>
            <person name="Pangilinan J."/>
            <person name="Park H.-J."/>
            <person name="Ramirez L."/>
            <person name="Alfaro M."/>
            <person name="Sun H."/>
            <person name="Tritt A."/>
            <person name="Yoshinaga Y."/>
            <person name="Zwiers L.-H."/>
            <person name="Turgeon B."/>
            <person name="Goodwin S."/>
            <person name="Spatafora J."/>
            <person name="Crous P."/>
            <person name="Grigoriev I."/>
        </authorList>
    </citation>
    <scope>NUCLEOTIDE SEQUENCE</scope>
    <source>
        <strain evidence="2">CBS 122681</strain>
    </source>
</reference>
<organism evidence="2 3">
    <name type="scientific">Lophiostoma macrostomum CBS 122681</name>
    <dbReference type="NCBI Taxonomy" id="1314788"/>
    <lineage>
        <taxon>Eukaryota</taxon>
        <taxon>Fungi</taxon>
        <taxon>Dikarya</taxon>
        <taxon>Ascomycota</taxon>
        <taxon>Pezizomycotina</taxon>
        <taxon>Dothideomycetes</taxon>
        <taxon>Pleosporomycetidae</taxon>
        <taxon>Pleosporales</taxon>
        <taxon>Lophiostomataceae</taxon>
        <taxon>Lophiostoma</taxon>
    </lineage>
</organism>
<sequence>MSIPIPAPSTEINIPPSASLSIAITLPATFSSRSRNLKAFRAVQRADGVIVEHPRYLPPSLQTSVSSPITPVSSSRLTFEPQPTTFSHQSTATRCSMLRRAQRAKKRNEEDAVRMCGRGGYNGPQESEKKEL</sequence>
<dbReference type="OrthoDB" id="3692283at2759"/>
<evidence type="ECO:0000313" key="3">
    <source>
        <dbReference type="Proteomes" id="UP000799324"/>
    </source>
</evidence>
<feature type="compositionally biased region" description="Low complexity" evidence="1">
    <location>
        <begin position="63"/>
        <end position="75"/>
    </location>
</feature>
<accession>A0A6A6TPR9</accession>